<dbReference type="EMBL" id="BMJI01000004">
    <property type="protein sequence ID" value="GGC85592.1"/>
    <property type="molecule type" value="Genomic_DNA"/>
</dbReference>
<feature type="compositionally biased region" description="Polar residues" evidence="2">
    <location>
        <begin position="292"/>
        <end position="303"/>
    </location>
</feature>
<proteinExistence type="inferred from homology"/>
<dbReference type="CDD" id="cd06662">
    <property type="entry name" value="SURF1"/>
    <property type="match status" value="1"/>
</dbReference>
<name>A0ABQ1NUY7_9MICC</name>
<evidence type="ECO:0000256" key="1">
    <source>
        <dbReference type="RuleBase" id="RU363076"/>
    </source>
</evidence>
<protein>
    <recommendedName>
        <fullName evidence="1">SURF1-like protein</fullName>
    </recommendedName>
</protein>
<reference evidence="4" key="1">
    <citation type="journal article" date="2019" name="Int. J. Syst. Evol. Microbiol.">
        <title>The Global Catalogue of Microorganisms (GCM) 10K type strain sequencing project: providing services to taxonomists for standard genome sequencing and annotation.</title>
        <authorList>
            <consortium name="The Broad Institute Genomics Platform"/>
            <consortium name="The Broad Institute Genome Sequencing Center for Infectious Disease"/>
            <person name="Wu L."/>
            <person name="Ma J."/>
        </authorList>
    </citation>
    <scope>NUCLEOTIDE SEQUENCE [LARGE SCALE GENOMIC DNA]</scope>
    <source>
        <strain evidence="4">CGMCC 1.15480</strain>
    </source>
</reference>
<feature type="transmembrane region" description="Helical" evidence="1">
    <location>
        <begin position="222"/>
        <end position="243"/>
    </location>
</feature>
<dbReference type="PROSITE" id="PS50895">
    <property type="entry name" value="SURF1"/>
    <property type="match status" value="1"/>
</dbReference>
<organism evidence="3 4">
    <name type="scientific">Tersicoccus solisilvae</name>
    <dbReference type="NCBI Taxonomy" id="1882339"/>
    <lineage>
        <taxon>Bacteria</taxon>
        <taxon>Bacillati</taxon>
        <taxon>Actinomycetota</taxon>
        <taxon>Actinomycetes</taxon>
        <taxon>Micrococcales</taxon>
        <taxon>Micrococcaceae</taxon>
        <taxon>Tersicoccus</taxon>
    </lineage>
</organism>
<dbReference type="Proteomes" id="UP000597761">
    <property type="component" value="Unassembled WGS sequence"/>
</dbReference>
<keyword evidence="1" id="KW-0472">Membrane</keyword>
<comment type="similarity">
    <text evidence="1">Belongs to the SURF1 family.</text>
</comment>
<feature type="region of interest" description="Disordered" evidence="2">
    <location>
        <begin position="254"/>
        <end position="303"/>
    </location>
</feature>
<dbReference type="RefSeq" id="WP_188667151.1">
    <property type="nucleotide sequence ID" value="NZ_BMJI01000004.1"/>
</dbReference>
<evidence type="ECO:0000313" key="3">
    <source>
        <dbReference type="EMBL" id="GGC85592.1"/>
    </source>
</evidence>
<dbReference type="InterPro" id="IPR002994">
    <property type="entry name" value="Surf1/Shy1"/>
</dbReference>
<comment type="caution">
    <text evidence="3">The sequence shown here is derived from an EMBL/GenBank/DDBJ whole genome shotgun (WGS) entry which is preliminary data.</text>
</comment>
<sequence>MLRTALKPRWIAALLLALAVSTVFVLLSQWQFSRSAETGPPPPTQTEQVKPLVDVAPPARELTTPEVDHRVSMSGRYLPGQRVFVAGRLENGDRGYWVVEPFEVAGAPAVAGWSGAATVIPVARGWVADPADAGPTPDGTLAVTGRLLPAEAPRTGDTGPADQVGALAPSQLVNRWDRPSWAGFVTADTETRGGTEVGARAAGSGMRGITTSAQPTDTPVNWLNIFYAVEWVVFAGFAIYLWWRLVADDHQRSLENEDEDGWDDDEASATVTGSTRVPSSLTGDNLRDSDSVPRTGNPNEVQQ</sequence>
<dbReference type="Pfam" id="PF02104">
    <property type="entry name" value="SURF1"/>
    <property type="match status" value="1"/>
</dbReference>
<feature type="compositionally biased region" description="Acidic residues" evidence="2">
    <location>
        <begin position="256"/>
        <end position="267"/>
    </location>
</feature>
<gene>
    <name evidence="3" type="ORF">GCM10011512_10570</name>
</gene>
<keyword evidence="1" id="KW-0812">Transmembrane</keyword>
<keyword evidence="4" id="KW-1185">Reference proteome</keyword>
<keyword evidence="1" id="KW-1003">Cell membrane</keyword>
<comment type="caution">
    <text evidence="1">Lacks conserved residue(s) required for the propagation of feature annotation.</text>
</comment>
<evidence type="ECO:0000256" key="2">
    <source>
        <dbReference type="SAM" id="MobiDB-lite"/>
    </source>
</evidence>
<feature type="compositionally biased region" description="Polar residues" evidence="2">
    <location>
        <begin position="269"/>
        <end position="283"/>
    </location>
</feature>
<accession>A0ABQ1NUY7</accession>
<evidence type="ECO:0000313" key="4">
    <source>
        <dbReference type="Proteomes" id="UP000597761"/>
    </source>
</evidence>
<comment type="subcellular location">
    <subcellularLocation>
        <location evidence="1">Cell membrane</location>
        <topology evidence="1">Multi-pass membrane protein</topology>
    </subcellularLocation>
</comment>
<keyword evidence="1" id="KW-1133">Transmembrane helix</keyword>